<dbReference type="InterPro" id="IPR032466">
    <property type="entry name" value="Metal_Hydrolase"/>
</dbReference>
<keyword evidence="1" id="KW-0732">Signal</keyword>
<gene>
    <name evidence="3" type="ORF">CW354_13540</name>
</gene>
<dbReference type="PROSITE" id="PS51257">
    <property type="entry name" value="PROKAR_LIPOPROTEIN"/>
    <property type="match status" value="1"/>
</dbReference>
<evidence type="ECO:0000313" key="4">
    <source>
        <dbReference type="Proteomes" id="UP000239504"/>
    </source>
</evidence>
<dbReference type="CDD" id="cd01300">
    <property type="entry name" value="YtcJ_like"/>
    <property type="match status" value="1"/>
</dbReference>
<feature type="chain" id="PRO_5015431509" evidence="1">
    <location>
        <begin position="20"/>
        <end position="566"/>
    </location>
</feature>
<dbReference type="EMBL" id="PJCH01000010">
    <property type="protein sequence ID" value="PQA87068.1"/>
    <property type="molecule type" value="Genomic_DNA"/>
</dbReference>
<dbReference type="GO" id="GO:0016810">
    <property type="term" value="F:hydrolase activity, acting on carbon-nitrogen (but not peptide) bonds"/>
    <property type="evidence" value="ECO:0007669"/>
    <property type="project" value="InterPro"/>
</dbReference>
<feature type="signal peptide" evidence="1">
    <location>
        <begin position="1"/>
        <end position="19"/>
    </location>
</feature>
<dbReference type="InterPro" id="IPR033932">
    <property type="entry name" value="YtcJ-like"/>
</dbReference>
<keyword evidence="4" id="KW-1185">Reference proteome</keyword>
<dbReference type="InterPro" id="IPR013108">
    <property type="entry name" value="Amidohydro_3"/>
</dbReference>
<keyword evidence="3" id="KW-0378">Hydrolase</keyword>
<dbReference type="RefSeq" id="WP_104830626.1">
    <property type="nucleotide sequence ID" value="NZ_PJCH01000010.1"/>
</dbReference>
<dbReference type="SUPFAM" id="SSF51556">
    <property type="entry name" value="Metallo-dependent hydrolases"/>
    <property type="match status" value="1"/>
</dbReference>
<evidence type="ECO:0000256" key="1">
    <source>
        <dbReference type="SAM" id="SignalP"/>
    </source>
</evidence>
<dbReference type="Proteomes" id="UP000239504">
    <property type="component" value="Unassembled WGS sequence"/>
</dbReference>
<dbReference type="AlphaFoldDB" id="A0A2S7K3Q1"/>
<dbReference type="PANTHER" id="PTHR22642">
    <property type="entry name" value="IMIDAZOLONEPROPIONASE"/>
    <property type="match status" value="1"/>
</dbReference>
<proteinExistence type="predicted"/>
<name>A0A2S7K3Q1_9PROT</name>
<dbReference type="PANTHER" id="PTHR22642:SF2">
    <property type="entry name" value="PROTEIN LONG AFTER FAR-RED 3"/>
    <property type="match status" value="1"/>
</dbReference>
<dbReference type="Gene3D" id="3.10.310.70">
    <property type="match status" value="1"/>
</dbReference>
<dbReference type="Pfam" id="PF07969">
    <property type="entry name" value="Amidohydro_3"/>
    <property type="match status" value="1"/>
</dbReference>
<reference evidence="3 4" key="1">
    <citation type="submission" date="2017-12" db="EMBL/GenBank/DDBJ databases">
        <authorList>
            <person name="Hurst M.R.H."/>
        </authorList>
    </citation>
    <scope>NUCLEOTIDE SEQUENCE [LARGE SCALE GENOMIC DNA]</scope>
    <source>
        <strain evidence="3 4">SY-3-19</strain>
    </source>
</reference>
<comment type="caution">
    <text evidence="3">The sequence shown here is derived from an EMBL/GenBank/DDBJ whole genome shotgun (WGS) entry which is preliminary data.</text>
</comment>
<dbReference type="OrthoDB" id="9811399at2"/>
<accession>A0A2S7K3Q1</accession>
<protein>
    <submittedName>
        <fullName evidence="3">Amidohydrolase</fullName>
    </submittedName>
</protein>
<organism evidence="3 4">
    <name type="scientific">Hyphococcus luteus</name>
    <dbReference type="NCBI Taxonomy" id="2058213"/>
    <lineage>
        <taxon>Bacteria</taxon>
        <taxon>Pseudomonadati</taxon>
        <taxon>Pseudomonadota</taxon>
        <taxon>Alphaproteobacteria</taxon>
        <taxon>Parvularculales</taxon>
        <taxon>Parvularculaceae</taxon>
        <taxon>Hyphococcus</taxon>
    </lineage>
</organism>
<sequence>MPRFAAKYALFALALPALAACGGRDAPSAGAAPEEAAKVVIFTGGPIYTGVEGAPTAEAVAVAGSEIVAVGDRALVEDAAGDAVELVELDGAALYPGFTDAHAHLLGIGMRELTLNLEEVGSIAELVSIIEANVQHAGEGETVYGRGWIETGWPEGRMPTRDDLDPVSPDNPVLLTRADGHALVANSAALGAAGIDGETPDPDGGKIERDETGRATGILIDKAQGLVRGLLGETSEAKKREGYAKASAVYTSYGWTGVHAMSVDPANVDMMEALSDEGVLKLRSYNAIDREGLPALIESGPRINENGHVVTRAIKLYMDGALGSRGAALMEPYSDRPDTSGLLLMQKDEAMPILNDALEAGVQVCTHAIGDRGNKLMLDWYEEAFAAHPDKTDMRWRDEHTQILRTEDIPRFAELGVIPSMEPSHAIGDLYFAVDRLGPDRLDGAYAWRALIDAGSIIAGGSDAPVERGDPRIEFYAAVARRGIDGYQDENWRPDQAVTREEALKMFTIWPAYAAFQEDMLGTIEPGKKADFTVFSKDIMTIPEKEILTVEPVMTVVDGEIVFDGR</sequence>
<dbReference type="InterPro" id="IPR011059">
    <property type="entry name" value="Metal-dep_hydrolase_composite"/>
</dbReference>
<dbReference type="Gene3D" id="2.30.40.10">
    <property type="entry name" value="Urease, subunit C, domain 1"/>
    <property type="match status" value="1"/>
</dbReference>
<dbReference type="SUPFAM" id="SSF51338">
    <property type="entry name" value="Composite domain of metallo-dependent hydrolases"/>
    <property type="match status" value="1"/>
</dbReference>
<evidence type="ECO:0000259" key="2">
    <source>
        <dbReference type="Pfam" id="PF07969"/>
    </source>
</evidence>
<dbReference type="Gene3D" id="3.20.20.140">
    <property type="entry name" value="Metal-dependent hydrolases"/>
    <property type="match status" value="1"/>
</dbReference>
<evidence type="ECO:0000313" key="3">
    <source>
        <dbReference type="EMBL" id="PQA87068.1"/>
    </source>
</evidence>
<feature type="domain" description="Amidohydrolase 3" evidence="2">
    <location>
        <begin position="85"/>
        <end position="563"/>
    </location>
</feature>